<feature type="transmembrane region" description="Helical" evidence="6">
    <location>
        <begin position="37"/>
        <end position="57"/>
    </location>
</feature>
<dbReference type="PATRIC" id="fig|36861.3.peg.3076"/>
<evidence type="ECO:0008006" key="9">
    <source>
        <dbReference type="Google" id="ProtNLM"/>
    </source>
</evidence>
<evidence type="ECO:0000256" key="2">
    <source>
        <dbReference type="ARBA" id="ARBA00008564"/>
    </source>
</evidence>
<feature type="transmembrane region" description="Helical" evidence="6">
    <location>
        <begin position="77"/>
        <end position="94"/>
    </location>
</feature>
<dbReference type="Pfam" id="PF02361">
    <property type="entry name" value="CbiQ"/>
    <property type="match status" value="1"/>
</dbReference>
<evidence type="ECO:0000256" key="4">
    <source>
        <dbReference type="ARBA" id="ARBA00022989"/>
    </source>
</evidence>
<feature type="transmembrane region" description="Helical" evidence="6">
    <location>
        <begin position="6"/>
        <end position="25"/>
    </location>
</feature>
<dbReference type="InterPro" id="IPR003339">
    <property type="entry name" value="ABC/ECF_trnsptr_transmembrane"/>
</dbReference>
<comment type="similarity">
    <text evidence="2">Belongs to the CbiQ family.</text>
</comment>
<accession>A0A106BVL6</accession>
<dbReference type="STRING" id="1123392.GCA_000376425_00267"/>
<keyword evidence="5 6" id="KW-0472">Membrane</keyword>
<keyword evidence="4 6" id="KW-1133">Transmembrane helix</keyword>
<evidence type="ECO:0000256" key="3">
    <source>
        <dbReference type="ARBA" id="ARBA00022692"/>
    </source>
</evidence>
<organism evidence="7 8">
    <name type="scientific">Thiobacillus denitrificans</name>
    <dbReference type="NCBI Taxonomy" id="36861"/>
    <lineage>
        <taxon>Bacteria</taxon>
        <taxon>Pseudomonadati</taxon>
        <taxon>Pseudomonadota</taxon>
        <taxon>Betaproteobacteria</taxon>
        <taxon>Nitrosomonadales</taxon>
        <taxon>Thiobacillaceae</taxon>
        <taxon>Thiobacillus</taxon>
    </lineage>
</organism>
<gene>
    <name evidence="7" type="ORF">ABW22_01745</name>
</gene>
<dbReference type="Proteomes" id="UP000064243">
    <property type="component" value="Unassembled WGS sequence"/>
</dbReference>
<keyword evidence="8" id="KW-1185">Reference proteome</keyword>
<dbReference type="EMBL" id="LDUG01000006">
    <property type="protein sequence ID" value="KVW99476.1"/>
    <property type="molecule type" value="Genomic_DNA"/>
</dbReference>
<proteinExistence type="inferred from homology"/>
<comment type="subcellular location">
    <subcellularLocation>
        <location evidence="1">Membrane</location>
        <topology evidence="1">Multi-pass membrane protein</topology>
    </subcellularLocation>
</comment>
<sequence>MERAALPVLIILAVATATAFLFAPVRHEGWRLLRRTRWLLAVLLLTYAYVLPGTALWPSLGWASPSVEGLQQGVLRAGRLVLMLAGLAVLLANTSRPRLIYGLYTLARPLTWFGFDRRAFAVRLGLTLDYVEHAPKPARWLDALRVPLSDEATPATYTLEAERWQSRDSAVILAGLLLLWIVLA</sequence>
<comment type="caution">
    <text evidence="7">The sequence shown here is derived from an EMBL/GenBank/DDBJ whole genome shotgun (WGS) entry which is preliminary data.</text>
</comment>
<dbReference type="GO" id="GO:0005886">
    <property type="term" value="C:plasma membrane"/>
    <property type="evidence" value="ECO:0007669"/>
    <property type="project" value="UniProtKB-ARBA"/>
</dbReference>
<evidence type="ECO:0000313" key="8">
    <source>
        <dbReference type="Proteomes" id="UP000064243"/>
    </source>
</evidence>
<name>A0A106BVL6_THIDE</name>
<reference evidence="7 8" key="1">
    <citation type="journal article" date="2015" name="Appl. Environ. Microbiol.">
        <title>Aerobic and Anaerobic Thiosulfate Oxidation by a Cold-Adapted, Subglacial Chemoautotroph.</title>
        <authorList>
            <person name="Harrold Z.R."/>
            <person name="Skidmore M.L."/>
            <person name="Hamilton T.L."/>
            <person name="Desch L."/>
            <person name="Amada K."/>
            <person name="van Gelder W."/>
            <person name="Glover K."/>
            <person name="Roden E.E."/>
            <person name="Boyd E.S."/>
        </authorList>
    </citation>
    <scope>NUCLEOTIDE SEQUENCE [LARGE SCALE GENOMIC DNA]</scope>
    <source>
        <strain evidence="7 8">RG</strain>
    </source>
</reference>
<keyword evidence="3 6" id="KW-0812">Transmembrane</keyword>
<evidence type="ECO:0000256" key="1">
    <source>
        <dbReference type="ARBA" id="ARBA00004141"/>
    </source>
</evidence>
<evidence type="ECO:0000313" key="7">
    <source>
        <dbReference type="EMBL" id="KVW99476.1"/>
    </source>
</evidence>
<evidence type="ECO:0000256" key="5">
    <source>
        <dbReference type="ARBA" id="ARBA00023136"/>
    </source>
</evidence>
<dbReference type="AlphaFoldDB" id="A0A106BVL6"/>
<protein>
    <recommendedName>
        <fullName evidence="9">Cobalt transport protein</fullName>
    </recommendedName>
</protein>
<evidence type="ECO:0000256" key="6">
    <source>
        <dbReference type="SAM" id="Phobius"/>
    </source>
</evidence>